<evidence type="ECO:0000313" key="2">
    <source>
        <dbReference type="EMBL" id="CAG8733895.1"/>
    </source>
</evidence>
<reference evidence="2" key="1">
    <citation type="submission" date="2021-06" db="EMBL/GenBank/DDBJ databases">
        <authorList>
            <person name="Kallberg Y."/>
            <person name="Tangrot J."/>
            <person name="Rosling A."/>
        </authorList>
    </citation>
    <scope>NUCLEOTIDE SEQUENCE</scope>
    <source>
        <strain evidence="2">UK204</strain>
    </source>
</reference>
<accession>A0A9N9IFF8</accession>
<organism evidence="2 3">
    <name type="scientific">Funneliformis caledonium</name>
    <dbReference type="NCBI Taxonomy" id="1117310"/>
    <lineage>
        <taxon>Eukaryota</taxon>
        <taxon>Fungi</taxon>
        <taxon>Fungi incertae sedis</taxon>
        <taxon>Mucoromycota</taxon>
        <taxon>Glomeromycotina</taxon>
        <taxon>Glomeromycetes</taxon>
        <taxon>Glomerales</taxon>
        <taxon>Glomeraceae</taxon>
        <taxon>Funneliformis</taxon>
    </lineage>
</organism>
<protein>
    <submittedName>
        <fullName evidence="2">1824_t:CDS:1</fullName>
    </submittedName>
</protein>
<dbReference type="Proteomes" id="UP000789570">
    <property type="component" value="Unassembled WGS sequence"/>
</dbReference>
<comment type="caution">
    <text evidence="2">The sequence shown here is derived from an EMBL/GenBank/DDBJ whole genome shotgun (WGS) entry which is preliminary data.</text>
</comment>
<feature type="region of interest" description="Disordered" evidence="1">
    <location>
        <begin position="1"/>
        <end position="114"/>
    </location>
</feature>
<evidence type="ECO:0000256" key="1">
    <source>
        <dbReference type="SAM" id="MobiDB-lite"/>
    </source>
</evidence>
<feature type="compositionally biased region" description="Polar residues" evidence="1">
    <location>
        <begin position="37"/>
        <end position="52"/>
    </location>
</feature>
<evidence type="ECO:0000313" key="3">
    <source>
        <dbReference type="Proteomes" id="UP000789570"/>
    </source>
</evidence>
<feature type="non-terminal residue" evidence="2">
    <location>
        <position position="1"/>
    </location>
</feature>
<dbReference type="AlphaFoldDB" id="A0A9N9IFF8"/>
<feature type="compositionally biased region" description="Polar residues" evidence="1">
    <location>
        <begin position="7"/>
        <end position="17"/>
    </location>
</feature>
<proteinExistence type="predicted"/>
<keyword evidence="3" id="KW-1185">Reference proteome</keyword>
<dbReference type="EMBL" id="CAJVPQ010012971">
    <property type="protein sequence ID" value="CAG8733895.1"/>
    <property type="molecule type" value="Genomic_DNA"/>
</dbReference>
<sequence>KFPNLVKTRSSSKISPTNPSPQLPITTTKSILRESNKSFSKRSQSTGSNQIRQNRKMKSPEINLNEYQNERDDRNLDKERDDNDCSLEPYYQPQPINENDDFNNSKDIETEYDE</sequence>
<feature type="compositionally biased region" description="Basic and acidic residues" evidence="1">
    <location>
        <begin position="68"/>
        <end position="83"/>
    </location>
</feature>
<name>A0A9N9IFF8_9GLOM</name>
<feature type="compositionally biased region" description="Basic and acidic residues" evidence="1">
    <location>
        <begin position="103"/>
        <end position="114"/>
    </location>
</feature>
<gene>
    <name evidence="2" type="ORF">FCALED_LOCUS15165</name>
</gene>